<dbReference type="KEGG" id="osn:115218318"/>
<dbReference type="SMART" id="SM00674">
    <property type="entry name" value="CENPB"/>
    <property type="match status" value="1"/>
</dbReference>
<evidence type="ECO:0000259" key="5">
    <source>
        <dbReference type="PROSITE" id="PS51253"/>
    </source>
</evidence>
<dbReference type="AlphaFoldDB" id="A0A7E6F9A3"/>
<dbReference type="Pfam" id="PF03184">
    <property type="entry name" value="DDE_1"/>
    <property type="match status" value="1"/>
</dbReference>
<dbReference type="Proteomes" id="UP000515154">
    <property type="component" value="Linkage group LG13"/>
</dbReference>
<keyword evidence="3" id="KW-0539">Nucleus</keyword>
<dbReference type="GO" id="GO:0005634">
    <property type="term" value="C:nucleus"/>
    <property type="evidence" value="ECO:0007669"/>
    <property type="project" value="UniProtKB-SubCell"/>
</dbReference>
<keyword evidence="6" id="KW-1185">Reference proteome</keyword>
<dbReference type="InterPro" id="IPR004875">
    <property type="entry name" value="DDE_SF_endonuclease_dom"/>
</dbReference>
<evidence type="ECO:0000313" key="7">
    <source>
        <dbReference type="RefSeq" id="XP_036364351.1"/>
    </source>
</evidence>
<evidence type="ECO:0000313" key="6">
    <source>
        <dbReference type="Proteomes" id="UP000515154"/>
    </source>
</evidence>
<name>A0A7E6F9A3_9MOLL</name>
<accession>A0A7E6F9A3</accession>
<dbReference type="Gene3D" id="1.10.10.60">
    <property type="entry name" value="Homeodomain-like"/>
    <property type="match status" value="2"/>
</dbReference>
<dbReference type="Pfam" id="PF04218">
    <property type="entry name" value="CENP-B_N"/>
    <property type="match status" value="1"/>
</dbReference>
<feature type="region of interest" description="Disordered" evidence="4">
    <location>
        <begin position="534"/>
        <end position="564"/>
    </location>
</feature>
<evidence type="ECO:0000256" key="1">
    <source>
        <dbReference type="ARBA" id="ARBA00004123"/>
    </source>
</evidence>
<feature type="domain" description="HTH CENPB-type" evidence="5">
    <location>
        <begin position="73"/>
        <end position="151"/>
    </location>
</feature>
<dbReference type="PANTHER" id="PTHR19303:SF26">
    <property type="entry name" value="TIGGER TRANSPOSABLE ELEMENT-DERIVED PROTEIN 1"/>
    <property type="match status" value="1"/>
</dbReference>
<keyword evidence="2" id="KW-0238">DNA-binding</keyword>
<protein>
    <submittedName>
        <fullName evidence="7">Tigger transposable element-derived protein 1-like</fullName>
    </submittedName>
</protein>
<dbReference type="GO" id="GO:0003677">
    <property type="term" value="F:DNA binding"/>
    <property type="evidence" value="ECO:0007669"/>
    <property type="project" value="UniProtKB-KW"/>
</dbReference>
<evidence type="ECO:0000256" key="4">
    <source>
        <dbReference type="SAM" id="MobiDB-lite"/>
    </source>
</evidence>
<dbReference type="RefSeq" id="XP_036364351.1">
    <property type="nucleotide sequence ID" value="XM_036508458.1"/>
</dbReference>
<dbReference type="InterPro" id="IPR050863">
    <property type="entry name" value="CenT-Element_Derived"/>
</dbReference>
<dbReference type="InterPro" id="IPR036397">
    <property type="entry name" value="RNaseH_sf"/>
</dbReference>
<dbReference type="InterPro" id="IPR006600">
    <property type="entry name" value="HTH_CenpB_DNA-bd_dom"/>
</dbReference>
<gene>
    <name evidence="7" type="primary">LOC115218318</name>
</gene>
<evidence type="ECO:0000256" key="2">
    <source>
        <dbReference type="ARBA" id="ARBA00023125"/>
    </source>
</evidence>
<dbReference type="PANTHER" id="PTHR19303">
    <property type="entry name" value="TRANSPOSON"/>
    <property type="match status" value="1"/>
</dbReference>
<comment type="subcellular location">
    <subcellularLocation>
        <location evidence="1">Nucleus</location>
    </subcellularLocation>
</comment>
<evidence type="ECO:0000256" key="3">
    <source>
        <dbReference type="ARBA" id="ARBA00023242"/>
    </source>
</evidence>
<reference evidence="7" key="1">
    <citation type="submission" date="2025-08" db="UniProtKB">
        <authorList>
            <consortium name="RefSeq"/>
        </authorList>
    </citation>
    <scope>IDENTIFICATION</scope>
</reference>
<sequence>MAPKKIHNETAKRHAITLEDKLIMIKRHEKGEKVVAIARSFGMSRTTVSTIVHNKDKILAHIKSEAPGMKNTVINKKRGRIYEEMESLLSLWIVWLNRQRAPICQKIIQEKALSLFEELKKKYPHEKDVEFKASQGWFMRFKERRSYHSIKEQSESASAVEQAAAEFPCALKKIIEENGFLPEQIFNVNETGLYWKKLPDRSFISKEEKTIPGYKASKERVTIMLGGNCAGDFKLKPLLVYHAHNPRALKNIPKASLPVIWMANSKALVTVVVFEDWFFNHFIPAAEKYCKEKRIPFKILLILDNAPGHPQNIVDFDPNVTVVYLPPNTTSLLQPMDQGIIAIFKRYYMKHTLRQAIAATDLDESITLREFWKRYDIYKAVQNIAAAWNDVQSTAMNGVWKKLCPQFVNDFKEFDNVAINKTLVTKSKELEMDLEEEDFTDLFEKDKQPLTDEDLIELHEQQNKEEKEVEPEPRHFTIKKMQQAFAYIEKGLSMFDDMDPNAQRFSKIMGACHEALAPYNVILEEKKKKTVQGTLNQFSKRVEQQEHPESAVDAGDPQPSTSTM</sequence>
<dbReference type="Pfam" id="PF03221">
    <property type="entry name" value="HTH_Tnp_Tc5"/>
    <property type="match status" value="1"/>
</dbReference>
<proteinExistence type="predicted"/>
<feature type="compositionally biased region" description="Basic and acidic residues" evidence="4">
    <location>
        <begin position="540"/>
        <end position="550"/>
    </location>
</feature>
<dbReference type="SUPFAM" id="SSF46689">
    <property type="entry name" value="Homeodomain-like"/>
    <property type="match status" value="2"/>
</dbReference>
<dbReference type="PROSITE" id="PS51253">
    <property type="entry name" value="HTH_CENPB"/>
    <property type="match status" value="1"/>
</dbReference>
<dbReference type="InterPro" id="IPR007889">
    <property type="entry name" value="HTH_Psq"/>
</dbReference>
<dbReference type="InterPro" id="IPR009057">
    <property type="entry name" value="Homeodomain-like_sf"/>
</dbReference>
<organism evidence="6 7">
    <name type="scientific">Octopus sinensis</name>
    <name type="common">East Asian common octopus</name>
    <dbReference type="NCBI Taxonomy" id="2607531"/>
    <lineage>
        <taxon>Eukaryota</taxon>
        <taxon>Metazoa</taxon>
        <taxon>Spiralia</taxon>
        <taxon>Lophotrochozoa</taxon>
        <taxon>Mollusca</taxon>
        <taxon>Cephalopoda</taxon>
        <taxon>Coleoidea</taxon>
        <taxon>Octopodiformes</taxon>
        <taxon>Octopoda</taxon>
        <taxon>Incirrata</taxon>
        <taxon>Octopodidae</taxon>
        <taxon>Octopus</taxon>
    </lineage>
</organism>
<dbReference type="Gene3D" id="3.30.420.10">
    <property type="entry name" value="Ribonuclease H-like superfamily/Ribonuclease H"/>
    <property type="match status" value="1"/>
</dbReference>